<protein>
    <submittedName>
        <fullName evidence="3">Uncharacterized protein</fullName>
    </submittedName>
</protein>
<dbReference type="EMBL" id="BHXC01000007">
    <property type="protein sequence ID" value="GCB93036.1"/>
    <property type="molecule type" value="Genomic_DNA"/>
</dbReference>
<dbReference type="RefSeq" id="WP_020930434.1">
    <property type="nucleotide sequence ID" value="NZ_BHXC01000007.1"/>
</dbReference>
<feature type="transmembrane region" description="Helical" evidence="2">
    <location>
        <begin position="140"/>
        <end position="160"/>
    </location>
</feature>
<comment type="caution">
    <text evidence="3">The sequence shown here is derived from an EMBL/GenBank/DDBJ whole genome shotgun (WGS) entry which is preliminary data.</text>
</comment>
<organism evidence="3 4">
    <name type="scientific">Streptomyces noursei</name>
    <name type="common">Streptomyces albulus</name>
    <dbReference type="NCBI Taxonomy" id="1971"/>
    <lineage>
        <taxon>Bacteria</taxon>
        <taxon>Bacillati</taxon>
        <taxon>Actinomycetota</taxon>
        <taxon>Actinomycetes</taxon>
        <taxon>Kitasatosporales</taxon>
        <taxon>Streptomycetaceae</taxon>
        <taxon>Streptomyces</taxon>
    </lineage>
</organism>
<feature type="region of interest" description="Disordered" evidence="1">
    <location>
        <begin position="1"/>
        <end position="23"/>
    </location>
</feature>
<evidence type="ECO:0000256" key="2">
    <source>
        <dbReference type="SAM" id="Phobius"/>
    </source>
</evidence>
<feature type="transmembrane region" description="Helical" evidence="2">
    <location>
        <begin position="269"/>
        <end position="290"/>
    </location>
</feature>
<evidence type="ECO:0000313" key="3">
    <source>
        <dbReference type="EMBL" id="GCB93036.1"/>
    </source>
</evidence>
<feature type="transmembrane region" description="Helical" evidence="2">
    <location>
        <begin position="189"/>
        <end position="207"/>
    </location>
</feature>
<feature type="transmembrane region" description="Helical" evidence="2">
    <location>
        <begin position="104"/>
        <end position="128"/>
    </location>
</feature>
<keyword evidence="2" id="KW-0472">Membrane</keyword>
<name>A0A401R5Z4_STRNR</name>
<dbReference type="Proteomes" id="UP000288351">
    <property type="component" value="Unassembled WGS sequence"/>
</dbReference>
<sequence>MVMRDGDVLDVRPGGAPSRAAPEDHGAYHTTAFFLTLYASALAAWTVYGIVQGDGSLWDFVEGLFNPGASPASQLVGPYEWAFAAAFLATAGLAVAHRRAARSAALFSGCFLLAVSLREAVGLFDAAYRDQYATDPLGGWALATRVLGLVVAVAVLTTMFPAAEHRRRRRAESAPAAPRPAPCARDRRLSRICGVLFLVMGLARLAWTVRDLTTAGMDTARYLRGAVDGSVLGTLNLAASTEFTTLGSVLGFLVLGVLAFRARRDVRGALLVFASIQLYLTVRTVVWLTVTDFFNQSFETPEGALSMATTAFELAAMTSAVVLVMGAGAGRGDDVPGDDRAP</sequence>
<dbReference type="AlphaFoldDB" id="A0A401R5Z4"/>
<accession>A0A401R5Z4</accession>
<feature type="transmembrane region" description="Helical" evidence="2">
    <location>
        <begin position="32"/>
        <end position="51"/>
    </location>
</feature>
<gene>
    <name evidence="3" type="ORF">SALB_05813</name>
</gene>
<feature type="transmembrane region" description="Helical" evidence="2">
    <location>
        <begin position="310"/>
        <end position="330"/>
    </location>
</feature>
<evidence type="ECO:0000256" key="1">
    <source>
        <dbReference type="SAM" id="MobiDB-lite"/>
    </source>
</evidence>
<reference evidence="3 4" key="1">
    <citation type="journal article" date="2019" name="Microbiol. Resour. Announc.">
        <title>Draft Genome Sequence of the Most Traditional epsilon-Poly-l-Lysine Producer, Streptomyces albulus NBRC14147.</title>
        <authorList>
            <person name="Yamanaka K."/>
            <person name="Hamano Y."/>
        </authorList>
    </citation>
    <scope>NUCLEOTIDE SEQUENCE [LARGE SCALE GENOMIC DNA]</scope>
    <source>
        <strain evidence="3 4">NBRC 14147</strain>
    </source>
</reference>
<keyword evidence="2" id="KW-1133">Transmembrane helix</keyword>
<keyword evidence="2" id="KW-0812">Transmembrane</keyword>
<proteinExistence type="predicted"/>
<feature type="transmembrane region" description="Helical" evidence="2">
    <location>
        <begin position="79"/>
        <end position="97"/>
    </location>
</feature>
<evidence type="ECO:0000313" key="4">
    <source>
        <dbReference type="Proteomes" id="UP000288351"/>
    </source>
</evidence>
<feature type="transmembrane region" description="Helical" evidence="2">
    <location>
        <begin position="243"/>
        <end position="262"/>
    </location>
</feature>
<feature type="compositionally biased region" description="Basic and acidic residues" evidence="1">
    <location>
        <begin position="1"/>
        <end position="10"/>
    </location>
</feature>